<evidence type="ECO:0000256" key="1">
    <source>
        <dbReference type="ARBA" id="ARBA00022729"/>
    </source>
</evidence>
<feature type="signal peptide" evidence="3">
    <location>
        <begin position="1"/>
        <end position="19"/>
    </location>
</feature>
<dbReference type="InParanoid" id="D8LR63"/>
<dbReference type="PANTHER" id="PTHR22702:SF1">
    <property type="entry name" value="PROTEASE-ASSOCIATED DOMAIN-CONTAINING PROTEIN 1"/>
    <property type="match status" value="1"/>
</dbReference>
<feature type="domain" description="PA" evidence="4">
    <location>
        <begin position="99"/>
        <end position="183"/>
    </location>
</feature>
<keyword evidence="6" id="KW-1185">Reference proteome</keyword>
<protein>
    <recommendedName>
        <fullName evidence="4">PA domain-containing protein</fullName>
    </recommendedName>
</protein>
<keyword evidence="2" id="KW-0325">Glycoprotein</keyword>
<keyword evidence="1 3" id="KW-0732">Signal</keyword>
<organism evidence="5 6">
    <name type="scientific">Ectocarpus siliculosus</name>
    <name type="common">Brown alga</name>
    <name type="synonym">Conferva siliculosa</name>
    <dbReference type="NCBI Taxonomy" id="2880"/>
    <lineage>
        <taxon>Eukaryota</taxon>
        <taxon>Sar</taxon>
        <taxon>Stramenopiles</taxon>
        <taxon>Ochrophyta</taxon>
        <taxon>PX clade</taxon>
        <taxon>Phaeophyceae</taxon>
        <taxon>Ectocarpales</taxon>
        <taxon>Ectocarpaceae</taxon>
        <taxon>Ectocarpus</taxon>
    </lineage>
</organism>
<evidence type="ECO:0000256" key="3">
    <source>
        <dbReference type="SAM" id="SignalP"/>
    </source>
</evidence>
<dbReference type="EMBL" id="FN648841">
    <property type="protein sequence ID" value="CBN77736.1"/>
    <property type="molecule type" value="Genomic_DNA"/>
</dbReference>
<evidence type="ECO:0000256" key="2">
    <source>
        <dbReference type="ARBA" id="ARBA00023180"/>
    </source>
</evidence>
<dbReference type="AlphaFoldDB" id="D8LR63"/>
<accession>D8LR63</accession>
<sequence>MKIAAAAALLLLCIGWTVGVDHQTTTQAVASRLQFPLPAVMYRGFGYEHEEALFGPRHPFGGTIAERIHGGVQPGIAVRTWTLCSSEDVELVLSMLPPDLSPFILMVDRGECTFATKVRTAQKLGAVGVIFADNTCRCIDEAIGVCSTFGTFGSLPCEEFGPAIGDDGSGADITIPSFMMKKMDARMVKSRLATGIPVVAEMSWPVPAPDGDIE</sequence>
<evidence type="ECO:0000313" key="6">
    <source>
        <dbReference type="Proteomes" id="UP000002630"/>
    </source>
</evidence>
<dbReference type="EMBL" id="FN649741">
    <property type="protein sequence ID" value="CBN77736.1"/>
    <property type="molecule type" value="Genomic_DNA"/>
</dbReference>
<dbReference type="SUPFAM" id="SSF52025">
    <property type="entry name" value="PA domain"/>
    <property type="match status" value="1"/>
</dbReference>
<dbReference type="CDD" id="cd00538">
    <property type="entry name" value="PA"/>
    <property type="match status" value="1"/>
</dbReference>
<reference evidence="5 6" key="1">
    <citation type="journal article" date="2010" name="Nature">
        <title>The Ectocarpus genome and the independent evolution of multicellularity in brown algae.</title>
        <authorList>
            <person name="Cock J.M."/>
            <person name="Sterck L."/>
            <person name="Rouze P."/>
            <person name="Scornet D."/>
            <person name="Allen A.E."/>
            <person name="Amoutzias G."/>
            <person name="Anthouard V."/>
            <person name="Artiguenave F."/>
            <person name="Aury J.M."/>
            <person name="Badger J.H."/>
            <person name="Beszteri B."/>
            <person name="Billiau K."/>
            <person name="Bonnet E."/>
            <person name="Bothwell J.H."/>
            <person name="Bowler C."/>
            <person name="Boyen C."/>
            <person name="Brownlee C."/>
            <person name="Carrano C.J."/>
            <person name="Charrier B."/>
            <person name="Cho G.Y."/>
            <person name="Coelho S.M."/>
            <person name="Collen J."/>
            <person name="Corre E."/>
            <person name="Da Silva C."/>
            <person name="Delage L."/>
            <person name="Delaroque N."/>
            <person name="Dittami S.M."/>
            <person name="Doulbeau S."/>
            <person name="Elias M."/>
            <person name="Farnham G."/>
            <person name="Gachon C.M."/>
            <person name="Gschloessl B."/>
            <person name="Heesch S."/>
            <person name="Jabbari K."/>
            <person name="Jubin C."/>
            <person name="Kawai H."/>
            <person name="Kimura K."/>
            <person name="Kloareg B."/>
            <person name="Kupper F.C."/>
            <person name="Lang D."/>
            <person name="Le Bail A."/>
            <person name="Leblanc C."/>
            <person name="Lerouge P."/>
            <person name="Lohr M."/>
            <person name="Lopez P.J."/>
            <person name="Martens C."/>
            <person name="Maumus F."/>
            <person name="Michel G."/>
            <person name="Miranda-Saavedra D."/>
            <person name="Morales J."/>
            <person name="Moreau H."/>
            <person name="Motomura T."/>
            <person name="Nagasato C."/>
            <person name="Napoli C.A."/>
            <person name="Nelson D.R."/>
            <person name="Nyvall-Collen P."/>
            <person name="Peters A.F."/>
            <person name="Pommier C."/>
            <person name="Potin P."/>
            <person name="Poulain J."/>
            <person name="Quesneville H."/>
            <person name="Read B."/>
            <person name="Rensing S.A."/>
            <person name="Ritter A."/>
            <person name="Rousvoal S."/>
            <person name="Samanta M."/>
            <person name="Samson G."/>
            <person name="Schroeder D.C."/>
            <person name="Segurens B."/>
            <person name="Strittmatter M."/>
            <person name="Tonon T."/>
            <person name="Tregear J.W."/>
            <person name="Valentin K."/>
            <person name="von Dassow P."/>
            <person name="Yamagishi T."/>
            <person name="Van de Peer Y."/>
            <person name="Wincker P."/>
        </authorList>
    </citation>
    <scope>NUCLEOTIDE SEQUENCE [LARGE SCALE GENOMIC DNA]</scope>
    <source>
        <strain evidence="6">Ec32 / CCAP1310/4</strain>
    </source>
</reference>
<evidence type="ECO:0000313" key="5">
    <source>
        <dbReference type="EMBL" id="CBN77736.1"/>
    </source>
</evidence>
<dbReference type="PANTHER" id="PTHR22702">
    <property type="entry name" value="PROTEASE-ASSOCIATED DOMAIN-CONTAINING PROTEIN"/>
    <property type="match status" value="1"/>
</dbReference>
<dbReference type="Gene3D" id="3.50.30.30">
    <property type="match status" value="1"/>
</dbReference>
<dbReference type="InterPro" id="IPR003137">
    <property type="entry name" value="PA_domain"/>
</dbReference>
<evidence type="ECO:0000259" key="4">
    <source>
        <dbReference type="Pfam" id="PF02225"/>
    </source>
</evidence>
<dbReference type="OrthoDB" id="10045365at2759"/>
<gene>
    <name evidence="5" type="ORF">Esi_0062_0102</name>
</gene>
<feature type="chain" id="PRO_5003117458" description="PA domain-containing protein" evidence="3">
    <location>
        <begin position="20"/>
        <end position="214"/>
    </location>
</feature>
<proteinExistence type="predicted"/>
<dbReference type="Pfam" id="PF02225">
    <property type="entry name" value="PA"/>
    <property type="match status" value="1"/>
</dbReference>
<dbReference type="Proteomes" id="UP000002630">
    <property type="component" value="Linkage Group LG16"/>
</dbReference>
<dbReference type="InterPro" id="IPR046450">
    <property type="entry name" value="PA_dom_sf"/>
</dbReference>
<name>D8LR63_ECTSI</name>